<dbReference type="InterPro" id="IPR006549">
    <property type="entry name" value="HAD-SF_hydro_IIIA"/>
</dbReference>
<dbReference type="InterPro" id="IPR006439">
    <property type="entry name" value="HAD-SF_hydro_IA"/>
</dbReference>
<dbReference type="SUPFAM" id="SSF56784">
    <property type="entry name" value="HAD-like"/>
    <property type="match status" value="1"/>
</dbReference>
<dbReference type="STRING" id="675864.SAMN04489747_2495"/>
<keyword evidence="3" id="KW-0460">Magnesium</keyword>
<dbReference type="Pfam" id="PF00702">
    <property type="entry name" value="Hydrolase"/>
    <property type="match status" value="1"/>
</dbReference>
<dbReference type="NCBIfam" id="TIGR01509">
    <property type="entry name" value="HAD-SF-IA-v3"/>
    <property type="match status" value="1"/>
</dbReference>
<evidence type="ECO:0000256" key="1">
    <source>
        <dbReference type="ARBA" id="ARBA00001946"/>
    </source>
</evidence>
<dbReference type="RefSeq" id="WP_231946292.1">
    <property type="nucleotide sequence ID" value="NZ_LT629688.1"/>
</dbReference>
<dbReference type="PANTHER" id="PTHR46470:SF4">
    <property type="entry name" value="5-AMINO-6-(5-PHOSPHO-D-RIBITYLAMINO)URACIL PHOSPHATASE YIGB"/>
    <property type="match status" value="1"/>
</dbReference>
<dbReference type="AlphaFoldDB" id="A0A1G7A3R3"/>
<dbReference type="GO" id="GO:0016787">
    <property type="term" value="F:hydrolase activity"/>
    <property type="evidence" value="ECO:0007669"/>
    <property type="project" value="UniProtKB-KW"/>
</dbReference>
<dbReference type="SFLD" id="SFLDS00003">
    <property type="entry name" value="Haloacid_Dehalogenase"/>
    <property type="match status" value="1"/>
</dbReference>
<keyword evidence="2 4" id="KW-0378">Hydrolase</keyword>
<name>A0A1G7A3R3_9ACTN</name>
<reference evidence="4 5" key="1">
    <citation type="submission" date="2016-10" db="EMBL/GenBank/DDBJ databases">
        <authorList>
            <person name="de Groot N.N."/>
        </authorList>
    </citation>
    <scope>NUCLEOTIDE SEQUENCE [LARGE SCALE GENOMIC DNA]</scope>
    <source>
        <strain evidence="4 5">MON 2.2</strain>
    </source>
</reference>
<proteinExistence type="predicted"/>
<gene>
    <name evidence="4" type="ORF">SAMN04489747_2495</name>
</gene>
<evidence type="ECO:0000256" key="3">
    <source>
        <dbReference type="ARBA" id="ARBA00022842"/>
    </source>
</evidence>
<dbReference type="InterPro" id="IPR051400">
    <property type="entry name" value="HAD-like_hydrolase"/>
</dbReference>
<dbReference type="Gene3D" id="1.20.120.1600">
    <property type="match status" value="1"/>
</dbReference>
<dbReference type="NCBIfam" id="TIGR01549">
    <property type="entry name" value="HAD-SF-IA-v1"/>
    <property type="match status" value="1"/>
</dbReference>
<sequence length="236" mass="25669">MHASITTVIFDLDGTLFDHQASAALGVAGLTEQLGAQSTADLEAAWFAAEDRHVQSWASGACGWQEQRRRRLRDYLPLVGVEAPDDEAELDRLFAVYLDCCQRSWSAFPDAAPALRAVRAAGYQVAVLTNGQRQQQLAKLERIALLQLVGPVWATDDLGVAKPDPKTYLTVCDHLGVSPSETVYVGDNFAHDVEGAEGAGLRAAFLDRHDQGPTDYRPRISSLRDLLQAIETPAPS</sequence>
<protein>
    <submittedName>
        <fullName evidence="4">Putative hydrolase of the HAD superfamily</fullName>
    </submittedName>
</protein>
<dbReference type="SFLD" id="SFLDG01129">
    <property type="entry name" value="C1.5:_HAD__Beta-PGM__Phosphata"/>
    <property type="match status" value="1"/>
</dbReference>
<comment type="cofactor">
    <cofactor evidence="1">
        <name>Mg(2+)</name>
        <dbReference type="ChEBI" id="CHEBI:18420"/>
    </cofactor>
</comment>
<dbReference type="InterPro" id="IPR036412">
    <property type="entry name" value="HAD-like_sf"/>
</dbReference>
<dbReference type="InterPro" id="IPR023214">
    <property type="entry name" value="HAD_sf"/>
</dbReference>
<dbReference type="EMBL" id="LT629688">
    <property type="protein sequence ID" value="SDE09442.1"/>
    <property type="molecule type" value="Genomic_DNA"/>
</dbReference>
<organism evidence="4 5">
    <name type="scientific">Auraticoccus monumenti</name>
    <dbReference type="NCBI Taxonomy" id="675864"/>
    <lineage>
        <taxon>Bacteria</taxon>
        <taxon>Bacillati</taxon>
        <taxon>Actinomycetota</taxon>
        <taxon>Actinomycetes</taxon>
        <taxon>Propionibacteriales</taxon>
        <taxon>Propionibacteriaceae</taxon>
        <taxon>Auraticoccus</taxon>
    </lineage>
</organism>
<accession>A0A1G7A3R3</accession>
<dbReference type="Gene3D" id="3.40.50.1000">
    <property type="entry name" value="HAD superfamily/HAD-like"/>
    <property type="match status" value="1"/>
</dbReference>
<dbReference type="PANTHER" id="PTHR46470">
    <property type="entry name" value="N-ACYLNEURAMINATE-9-PHOSPHATASE"/>
    <property type="match status" value="1"/>
</dbReference>
<dbReference type="PRINTS" id="PR00413">
    <property type="entry name" value="HADHALOGNASE"/>
</dbReference>
<evidence type="ECO:0000256" key="2">
    <source>
        <dbReference type="ARBA" id="ARBA00022801"/>
    </source>
</evidence>
<evidence type="ECO:0000313" key="4">
    <source>
        <dbReference type="EMBL" id="SDE09442.1"/>
    </source>
</evidence>
<dbReference type="NCBIfam" id="TIGR01662">
    <property type="entry name" value="HAD-SF-IIIA"/>
    <property type="match status" value="1"/>
</dbReference>
<dbReference type="Proteomes" id="UP000198546">
    <property type="component" value="Chromosome i"/>
</dbReference>
<keyword evidence="5" id="KW-1185">Reference proteome</keyword>
<dbReference type="GO" id="GO:0044281">
    <property type="term" value="P:small molecule metabolic process"/>
    <property type="evidence" value="ECO:0007669"/>
    <property type="project" value="UniProtKB-ARBA"/>
</dbReference>
<evidence type="ECO:0000313" key="5">
    <source>
        <dbReference type="Proteomes" id="UP000198546"/>
    </source>
</evidence>